<keyword evidence="2" id="KW-0694">RNA-binding</keyword>
<dbReference type="Pfam" id="PF15985">
    <property type="entry name" value="KH_6"/>
    <property type="match status" value="1"/>
</dbReference>
<dbReference type="Pfam" id="PF22625">
    <property type="entry name" value="ECR1_N_2"/>
    <property type="match status" value="1"/>
</dbReference>
<dbReference type="EMBL" id="JAFGDB010000077">
    <property type="protein sequence ID" value="MBN2067719.1"/>
    <property type="molecule type" value="Genomic_DNA"/>
</dbReference>
<dbReference type="SUPFAM" id="SSF110324">
    <property type="entry name" value="Ribosomal L27 protein-like"/>
    <property type="match status" value="1"/>
</dbReference>
<dbReference type="PANTHER" id="PTHR21321:SF4">
    <property type="entry name" value="EXOSOME COMPLEX COMPONENT RRP4"/>
    <property type="match status" value="1"/>
</dbReference>
<dbReference type="GO" id="GO:0071034">
    <property type="term" value="P:CUT catabolic process"/>
    <property type="evidence" value="ECO:0007669"/>
    <property type="project" value="TreeGrafter"/>
</dbReference>
<reference evidence="5" key="1">
    <citation type="submission" date="2021-01" db="EMBL/GenBank/DDBJ databases">
        <title>Active Sulfur Cycling in an Early Earth Analoge.</title>
        <authorList>
            <person name="Hahn C.R."/>
            <person name="Youssef N.H."/>
            <person name="Elshahed M."/>
        </authorList>
    </citation>
    <scope>NUCLEOTIDE SEQUENCE</scope>
    <source>
        <strain evidence="5">Zod_Metabat.1151</strain>
    </source>
</reference>
<feature type="domain" description="K Homology" evidence="3">
    <location>
        <begin position="137"/>
        <end position="179"/>
    </location>
</feature>
<dbReference type="GO" id="GO:0000467">
    <property type="term" value="P:exonucleolytic trimming to generate mature 3'-end of 5.8S rRNA from tricistronic rRNA transcript (SSU-rRNA, 5.8S rRNA, LSU-rRNA)"/>
    <property type="evidence" value="ECO:0007669"/>
    <property type="project" value="TreeGrafter"/>
</dbReference>
<dbReference type="GO" id="GO:0071051">
    <property type="term" value="P:poly(A)-dependent snoRNA 3'-end processing"/>
    <property type="evidence" value="ECO:0007669"/>
    <property type="project" value="TreeGrafter"/>
</dbReference>
<evidence type="ECO:0000256" key="2">
    <source>
        <dbReference type="ARBA" id="ARBA00022884"/>
    </source>
</evidence>
<protein>
    <recommendedName>
        <fullName evidence="7">Exosome complex component Rrp4</fullName>
    </recommendedName>
</protein>
<dbReference type="PANTHER" id="PTHR21321">
    <property type="entry name" value="PNAS-3 RELATED"/>
    <property type="match status" value="1"/>
</dbReference>
<gene>
    <name evidence="5" type="ORF">JW744_04590</name>
</gene>
<dbReference type="GO" id="GO:0003723">
    <property type="term" value="F:RNA binding"/>
    <property type="evidence" value="ECO:0007669"/>
    <property type="project" value="UniProtKB-KW"/>
</dbReference>
<name>A0A938YP46_9ARCH</name>
<organism evidence="5 6">
    <name type="scientific">Candidatus Iainarchaeum sp</name>
    <dbReference type="NCBI Taxonomy" id="3101447"/>
    <lineage>
        <taxon>Archaea</taxon>
        <taxon>Candidatus Iainarchaeota</taxon>
        <taxon>Candidatus Iainarchaeia</taxon>
        <taxon>Candidatus Iainarchaeales</taxon>
        <taxon>Candidatus Iainarchaeaceae</taxon>
        <taxon>Candidatus Iainarchaeum</taxon>
    </lineage>
</organism>
<proteinExistence type="predicted"/>
<evidence type="ECO:0000256" key="1">
    <source>
        <dbReference type="ARBA" id="ARBA00022835"/>
    </source>
</evidence>
<dbReference type="Gene3D" id="3.30.1370.10">
    <property type="entry name" value="K Homology domain, type 1"/>
    <property type="match status" value="1"/>
</dbReference>
<dbReference type="GO" id="GO:0000178">
    <property type="term" value="C:exosome (RNase complex)"/>
    <property type="evidence" value="ECO:0007669"/>
    <property type="project" value="UniProtKB-KW"/>
</dbReference>
<dbReference type="Proteomes" id="UP000809243">
    <property type="component" value="Unassembled WGS sequence"/>
</dbReference>
<dbReference type="Gene3D" id="2.40.50.140">
    <property type="entry name" value="Nucleic acid-binding proteins"/>
    <property type="match status" value="1"/>
</dbReference>
<dbReference type="InterPro" id="IPR054371">
    <property type="entry name" value="RRP4_N"/>
</dbReference>
<dbReference type="SUPFAM" id="SSF54791">
    <property type="entry name" value="Eukaryotic type KH-domain (KH-domain type I)"/>
    <property type="match status" value="1"/>
</dbReference>
<evidence type="ECO:0000259" key="4">
    <source>
        <dbReference type="Pfam" id="PF22625"/>
    </source>
</evidence>
<dbReference type="GO" id="GO:0034475">
    <property type="term" value="P:U4 snRNA 3'-end processing"/>
    <property type="evidence" value="ECO:0007669"/>
    <property type="project" value="TreeGrafter"/>
</dbReference>
<accession>A0A938YP46</accession>
<keyword evidence="1" id="KW-0271">Exosome</keyword>
<sequence>MENEQMEKETRRKKIVVPGELVTEERKRIGSHVFVDEGKVYADSLGISYPDSSTASVVPLHGKYIPGRNDLIVGIISNETFNSYIVDINSIYHSFISKDSVRHELKRGSIISAIIQNVDEINEADLEDIRVFFGGEVIEVSPVKVPRIIGKNGSMLNVLKDNTGCNLIVGRNGWVWAKDGNLGLLVKAIRLIERESHLSDLTNKVEAFLKDEKGETKK</sequence>
<comment type="caution">
    <text evidence="5">The sequence shown here is derived from an EMBL/GenBank/DDBJ whole genome shotgun (WGS) entry which is preliminary data.</text>
</comment>
<evidence type="ECO:0000259" key="3">
    <source>
        <dbReference type="Pfam" id="PF15985"/>
    </source>
</evidence>
<evidence type="ECO:0000313" key="5">
    <source>
        <dbReference type="EMBL" id="MBN2067719.1"/>
    </source>
</evidence>
<dbReference type="AlphaFoldDB" id="A0A938YP46"/>
<dbReference type="InterPro" id="IPR004088">
    <property type="entry name" value="KH_dom_type_1"/>
</dbReference>
<feature type="domain" description="Exosome RNA binding protein RRP4 N-terminal" evidence="4">
    <location>
        <begin position="14"/>
        <end position="60"/>
    </location>
</feature>
<evidence type="ECO:0008006" key="7">
    <source>
        <dbReference type="Google" id="ProtNLM"/>
    </source>
</evidence>
<dbReference type="InterPro" id="IPR036612">
    <property type="entry name" value="KH_dom_type_1_sf"/>
</dbReference>
<dbReference type="InterPro" id="IPR026699">
    <property type="entry name" value="Exosome_RNA_bind1/RRP40/RRP4"/>
</dbReference>
<dbReference type="CDD" id="cd22524">
    <property type="entry name" value="KH-I_Rrp4_prokar"/>
    <property type="match status" value="1"/>
</dbReference>
<evidence type="ECO:0000313" key="6">
    <source>
        <dbReference type="Proteomes" id="UP000809243"/>
    </source>
</evidence>
<dbReference type="Gene3D" id="2.40.50.100">
    <property type="match status" value="1"/>
</dbReference>
<dbReference type="InterPro" id="IPR012340">
    <property type="entry name" value="NA-bd_OB-fold"/>
</dbReference>
<dbReference type="SUPFAM" id="SSF50249">
    <property type="entry name" value="Nucleic acid-binding proteins"/>
    <property type="match status" value="1"/>
</dbReference>